<dbReference type="EMBL" id="CAADRP010001896">
    <property type="protein sequence ID" value="VFU55741.1"/>
    <property type="molecule type" value="Genomic_DNA"/>
</dbReference>
<name>A0A6N2MQM3_SALVM</name>
<gene>
    <name evidence="1" type="ORF">SVIM_LOCUS397504</name>
</gene>
<sequence length="155" mass="17217">MTNIEETYDHLLPVQTCGKGSSCRLSTRAGSFTIRTLPLNKPFSYCFSFDLLLKPLQFSLTTLPTCCPFTFFFAKLNPEPFKSGFFSVAMSCGCFGTSNWFKGNKNKNTSGQTNTQEISTDNVNLFSYNSLRSATRSFHPSNRIGGGGFGVVYKF</sequence>
<dbReference type="AlphaFoldDB" id="A0A6N2MQM3"/>
<reference evidence="1" key="1">
    <citation type="submission" date="2019-03" db="EMBL/GenBank/DDBJ databases">
        <authorList>
            <person name="Mank J."/>
            <person name="Almeida P."/>
        </authorList>
    </citation>
    <scope>NUCLEOTIDE SEQUENCE</scope>
    <source>
        <strain evidence="1">78183</strain>
    </source>
</reference>
<evidence type="ECO:0000313" key="1">
    <source>
        <dbReference type="EMBL" id="VFU55741.1"/>
    </source>
</evidence>
<proteinExistence type="predicted"/>
<protein>
    <recommendedName>
        <fullName evidence="2">Protein kinase domain-containing protein</fullName>
    </recommendedName>
</protein>
<organism evidence="1">
    <name type="scientific">Salix viminalis</name>
    <name type="common">Common osier</name>
    <name type="synonym">Basket willow</name>
    <dbReference type="NCBI Taxonomy" id="40686"/>
    <lineage>
        <taxon>Eukaryota</taxon>
        <taxon>Viridiplantae</taxon>
        <taxon>Streptophyta</taxon>
        <taxon>Embryophyta</taxon>
        <taxon>Tracheophyta</taxon>
        <taxon>Spermatophyta</taxon>
        <taxon>Magnoliopsida</taxon>
        <taxon>eudicotyledons</taxon>
        <taxon>Gunneridae</taxon>
        <taxon>Pentapetalae</taxon>
        <taxon>rosids</taxon>
        <taxon>fabids</taxon>
        <taxon>Malpighiales</taxon>
        <taxon>Salicaceae</taxon>
        <taxon>Saliceae</taxon>
        <taxon>Salix</taxon>
    </lineage>
</organism>
<accession>A0A6N2MQM3</accession>
<evidence type="ECO:0008006" key="2">
    <source>
        <dbReference type="Google" id="ProtNLM"/>
    </source>
</evidence>
<dbReference type="Gene3D" id="3.30.200.20">
    <property type="entry name" value="Phosphorylase Kinase, domain 1"/>
    <property type="match status" value="1"/>
</dbReference>